<comment type="caution">
    <text evidence="6">The sequence shown here is derived from an EMBL/GenBank/DDBJ whole genome shotgun (WGS) entry which is preliminary data.</text>
</comment>
<dbReference type="Proteomes" id="UP000578077">
    <property type="component" value="Unassembled WGS sequence"/>
</dbReference>
<dbReference type="PANTHER" id="PTHR30055:SF234">
    <property type="entry name" value="HTH-TYPE TRANSCRIPTIONAL REGULATOR BETI"/>
    <property type="match status" value="1"/>
</dbReference>
<dbReference type="GO" id="GO:0045892">
    <property type="term" value="P:negative regulation of DNA-templated transcription"/>
    <property type="evidence" value="ECO:0007669"/>
    <property type="project" value="UniProtKB-ARBA"/>
</dbReference>
<dbReference type="PROSITE" id="PS01081">
    <property type="entry name" value="HTH_TETR_1"/>
    <property type="match status" value="1"/>
</dbReference>
<dbReference type="AlphaFoldDB" id="A0A841E3C8"/>
<feature type="DNA-binding region" description="H-T-H motif" evidence="4">
    <location>
        <begin position="33"/>
        <end position="52"/>
    </location>
</feature>
<name>A0A841E3C8_9ACTN</name>
<dbReference type="Pfam" id="PF00440">
    <property type="entry name" value="TetR_N"/>
    <property type="match status" value="1"/>
</dbReference>
<dbReference type="GO" id="GO:0000976">
    <property type="term" value="F:transcription cis-regulatory region binding"/>
    <property type="evidence" value="ECO:0007669"/>
    <property type="project" value="TreeGrafter"/>
</dbReference>
<dbReference type="RefSeq" id="WP_184633301.1">
    <property type="nucleotide sequence ID" value="NZ_BAABKT010000003.1"/>
</dbReference>
<dbReference type="Gene3D" id="1.10.357.10">
    <property type="entry name" value="Tetracycline Repressor, domain 2"/>
    <property type="match status" value="1"/>
</dbReference>
<keyword evidence="2 4" id="KW-0238">DNA-binding</keyword>
<accession>A0A841E3C8</accession>
<reference evidence="6 7" key="1">
    <citation type="submission" date="2020-08" db="EMBL/GenBank/DDBJ databases">
        <title>Sequencing the genomes of 1000 actinobacteria strains.</title>
        <authorList>
            <person name="Klenk H.-P."/>
        </authorList>
    </citation>
    <scope>NUCLEOTIDE SEQUENCE [LARGE SCALE GENOMIC DNA]</scope>
    <source>
        <strain evidence="6 7">DSM 44593</strain>
    </source>
</reference>
<evidence type="ECO:0000256" key="1">
    <source>
        <dbReference type="ARBA" id="ARBA00023015"/>
    </source>
</evidence>
<evidence type="ECO:0000259" key="5">
    <source>
        <dbReference type="PROSITE" id="PS50977"/>
    </source>
</evidence>
<dbReference type="EMBL" id="JACHLY010000001">
    <property type="protein sequence ID" value="MBB5996964.1"/>
    <property type="molecule type" value="Genomic_DNA"/>
</dbReference>
<keyword evidence="1" id="KW-0805">Transcription regulation</keyword>
<dbReference type="GO" id="GO:0003700">
    <property type="term" value="F:DNA-binding transcription factor activity"/>
    <property type="evidence" value="ECO:0007669"/>
    <property type="project" value="TreeGrafter"/>
</dbReference>
<dbReference type="FunFam" id="1.10.10.60:FF:000141">
    <property type="entry name" value="TetR family transcriptional regulator"/>
    <property type="match status" value="1"/>
</dbReference>
<evidence type="ECO:0000256" key="2">
    <source>
        <dbReference type="ARBA" id="ARBA00023125"/>
    </source>
</evidence>
<feature type="domain" description="HTH tetR-type" evidence="5">
    <location>
        <begin position="10"/>
        <end position="70"/>
    </location>
</feature>
<evidence type="ECO:0000313" key="7">
    <source>
        <dbReference type="Proteomes" id="UP000578077"/>
    </source>
</evidence>
<dbReference type="InterPro" id="IPR050109">
    <property type="entry name" value="HTH-type_TetR-like_transc_reg"/>
</dbReference>
<keyword evidence="3" id="KW-0804">Transcription</keyword>
<dbReference type="PANTHER" id="PTHR30055">
    <property type="entry name" value="HTH-TYPE TRANSCRIPTIONAL REGULATOR RUTR"/>
    <property type="match status" value="1"/>
</dbReference>
<evidence type="ECO:0000256" key="4">
    <source>
        <dbReference type="PROSITE-ProRule" id="PRU00335"/>
    </source>
</evidence>
<protein>
    <submittedName>
        <fullName evidence="6">AcrR family transcriptional regulator</fullName>
    </submittedName>
</protein>
<proteinExistence type="predicted"/>
<evidence type="ECO:0000313" key="6">
    <source>
        <dbReference type="EMBL" id="MBB5996964.1"/>
    </source>
</evidence>
<dbReference type="PRINTS" id="PR00455">
    <property type="entry name" value="HTHTETR"/>
</dbReference>
<organism evidence="6 7">
    <name type="scientific">Streptomonospora salina</name>
    <dbReference type="NCBI Taxonomy" id="104205"/>
    <lineage>
        <taxon>Bacteria</taxon>
        <taxon>Bacillati</taxon>
        <taxon>Actinomycetota</taxon>
        <taxon>Actinomycetes</taxon>
        <taxon>Streptosporangiales</taxon>
        <taxon>Nocardiopsidaceae</taxon>
        <taxon>Streptomonospora</taxon>
    </lineage>
</organism>
<keyword evidence="7" id="KW-1185">Reference proteome</keyword>
<gene>
    <name evidence="6" type="ORF">HNR25_000715</name>
</gene>
<dbReference type="InterPro" id="IPR001647">
    <property type="entry name" value="HTH_TetR"/>
</dbReference>
<dbReference type="PROSITE" id="PS50977">
    <property type="entry name" value="HTH_TETR_2"/>
    <property type="match status" value="1"/>
</dbReference>
<sequence length="184" mass="19793">MAKLTEQHLRDRRQAILEAAAALFAQQGFSDTSMADIVEASGVATGTVYRYFDNKDAVVMATCESALGVLFDDPSDSEPVPLDQAMNALVAAATTLRRSQISSQVWAKGTSSARLQSMIAERHVRVCRWLARSIDRTSGDPGSAAQQRAELIVCAVSGLQMRVASGVEVDIDAFRAGLFQIARS</sequence>
<dbReference type="InterPro" id="IPR023772">
    <property type="entry name" value="DNA-bd_HTH_TetR-type_CS"/>
</dbReference>
<dbReference type="InterPro" id="IPR009057">
    <property type="entry name" value="Homeodomain-like_sf"/>
</dbReference>
<evidence type="ECO:0000256" key="3">
    <source>
        <dbReference type="ARBA" id="ARBA00023163"/>
    </source>
</evidence>
<dbReference type="SUPFAM" id="SSF46689">
    <property type="entry name" value="Homeodomain-like"/>
    <property type="match status" value="1"/>
</dbReference>